<accession>A0A3S5FCW4</accession>
<sequence>MLLTCFWLVGFLRQCSGFGTSVRKPRFCSVLFCGNLATCRRHVYLQAKDEMSQLPLVRLTRRQPPTWSRLPRRVWTLHSFSSPNPRLNLFPCPPASCFDYPRRDDGLFSAACLIRPVQPSNCCPGTLARAKGHAIYGREAEANATLRILPQTAEGRCRVLCEKVPICGIKGGA</sequence>
<protein>
    <recommendedName>
        <fullName evidence="4">Secreted protein</fullName>
    </recommendedName>
</protein>
<reference evidence="2" key="1">
    <citation type="submission" date="2018-11" db="EMBL/GenBank/DDBJ databases">
        <authorList>
            <consortium name="Pathogen Informatics"/>
        </authorList>
    </citation>
    <scope>NUCLEOTIDE SEQUENCE</scope>
</reference>
<feature type="signal peptide" evidence="1">
    <location>
        <begin position="1"/>
        <end position="17"/>
    </location>
</feature>
<comment type="caution">
    <text evidence="2">The sequence shown here is derived from an EMBL/GenBank/DDBJ whole genome shotgun (WGS) entry which is preliminary data.</text>
</comment>
<name>A0A3S5FCW4_9PLAT</name>
<evidence type="ECO:0000313" key="3">
    <source>
        <dbReference type="Proteomes" id="UP000784294"/>
    </source>
</evidence>
<keyword evidence="1" id="KW-0732">Signal</keyword>
<gene>
    <name evidence="2" type="ORF">PXEA_LOCUS8543</name>
</gene>
<feature type="chain" id="PRO_5018724877" description="Secreted protein" evidence="1">
    <location>
        <begin position="18"/>
        <end position="173"/>
    </location>
</feature>
<evidence type="ECO:0000313" key="2">
    <source>
        <dbReference type="EMBL" id="VEL15103.1"/>
    </source>
</evidence>
<keyword evidence="3" id="KW-1185">Reference proteome</keyword>
<dbReference type="EMBL" id="CAAALY010023445">
    <property type="protein sequence ID" value="VEL15103.1"/>
    <property type="molecule type" value="Genomic_DNA"/>
</dbReference>
<dbReference type="AlphaFoldDB" id="A0A3S5FCW4"/>
<evidence type="ECO:0008006" key="4">
    <source>
        <dbReference type="Google" id="ProtNLM"/>
    </source>
</evidence>
<organism evidence="2 3">
    <name type="scientific">Protopolystoma xenopodis</name>
    <dbReference type="NCBI Taxonomy" id="117903"/>
    <lineage>
        <taxon>Eukaryota</taxon>
        <taxon>Metazoa</taxon>
        <taxon>Spiralia</taxon>
        <taxon>Lophotrochozoa</taxon>
        <taxon>Platyhelminthes</taxon>
        <taxon>Monogenea</taxon>
        <taxon>Polyopisthocotylea</taxon>
        <taxon>Polystomatidea</taxon>
        <taxon>Polystomatidae</taxon>
        <taxon>Protopolystoma</taxon>
    </lineage>
</organism>
<proteinExistence type="predicted"/>
<evidence type="ECO:0000256" key="1">
    <source>
        <dbReference type="SAM" id="SignalP"/>
    </source>
</evidence>
<dbReference type="Proteomes" id="UP000784294">
    <property type="component" value="Unassembled WGS sequence"/>
</dbReference>